<reference evidence="2 3" key="1">
    <citation type="submission" date="2018-12" db="EMBL/GenBank/DDBJ databases">
        <authorList>
            <person name="Feng G."/>
            <person name="Zhu H."/>
        </authorList>
    </citation>
    <scope>NUCLEOTIDE SEQUENCE [LARGE SCALE GENOMIC DNA]</scope>
    <source>
        <strain evidence="2 3">9PBR-2</strain>
    </source>
</reference>
<dbReference type="PROSITE" id="PS51257">
    <property type="entry name" value="PROKAR_LIPOPROTEIN"/>
    <property type="match status" value="1"/>
</dbReference>
<sequence length="60" mass="6284">MKKLAFIFPVLFAGLLLASCGHCKSEDPRPTRTLTTSEGQTATAAATAYTSSSCPMKSGM</sequence>
<dbReference type="OrthoDB" id="1081990at2"/>
<proteinExistence type="predicted"/>
<gene>
    <name evidence="2" type="ORF">EI290_19295</name>
</gene>
<feature type="signal peptide" evidence="1">
    <location>
        <begin position="1"/>
        <end position="18"/>
    </location>
</feature>
<dbReference type="RefSeq" id="WP_125433310.1">
    <property type="nucleotide sequence ID" value="NZ_RWIS01000016.1"/>
</dbReference>
<comment type="caution">
    <text evidence="2">The sequence shown here is derived from an EMBL/GenBank/DDBJ whole genome shotgun (WGS) entry which is preliminary data.</text>
</comment>
<name>A0A3R9LXQ0_9BACT</name>
<accession>A0A3R9LXQ0</accession>
<evidence type="ECO:0000313" key="3">
    <source>
        <dbReference type="Proteomes" id="UP000280066"/>
    </source>
</evidence>
<protein>
    <submittedName>
        <fullName evidence="2">Uncharacterized protein</fullName>
    </submittedName>
</protein>
<dbReference type="Proteomes" id="UP000280066">
    <property type="component" value="Unassembled WGS sequence"/>
</dbReference>
<keyword evidence="3" id="KW-1185">Reference proteome</keyword>
<evidence type="ECO:0000313" key="2">
    <source>
        <dbReference type="EMBL" id="RSK24498.1"/>
    </source>
</evidence>
<feature type="chain" id="PRO_5018523441" evidence="1">
    <location>
        <begin position="19"/>
        <end position="60"/>
    </location>
</feature>
<dbReference type="EMBL" id="RWIS01000016">
    <property type="protein sequence ID" value="RSK24498.1"/>
    <property type="molecule type" value="Genomic_DNA"/>
</dbReference>
<dbReference type="AlphaFoldDB" id="A0A3R9LXQ0"/>
<keyword evidence="1" id="KW-0732">Signal</keyword>
<organism evidence="2 3">
    <name type="scientific">Hymenobacter metallilatus</name>
    <dbReference type="NCBI Taxonomy" id="2493666"/>
    <lineage>
        <taxon>Bacteria</taxon>
        <taxon>Pseudomonadati</taxon>
        <taxon>Bacteroidota</taxon>
        <taxon>Cytophagia</taxon>
        <taxon>Cytophagales</taxon>
        <taxon>Hymenobacteraceae</taxon>
        <taxon>Hymenobacter</taxon>
    </lineage>
</organism>
<evidence type="ECO:0000256" key="1">
    <source>
        <dbReference type="SAM" id="SignalP"/>
    </source>
</evidence>